<sequence>MRSDDIAALLVAGMQQQVTGATLLGWHTGVVLSWDDLTGLNTVEIKGQAFTNLKVLTTGAVQPFQDGDVVGVLRVGTQYFILGKIRAPGAGAGERIVSDRVAQLAAVPNTNIYGDLPGSYGPEVTVYIGSQRRALVIHSCEIEIANIPVLDESGQVHQGVQITGATNVPPASAVTNAYLKGPAGVGGSATATTFVTADNGLRQGVNTFTCKYRGTAEGNQSLHVNNRVLTVIPF</sequence>
<evidence type="ECO:0000313" key="2">
    <source>
        <dbReference type="Proteomes" id="UP000247892"/>
    </source>
</evidence>
<dbReference type="OrthoDB" id="3687361at2"/>
<keyword evidence="2" id="KW-1185">Reference proteome</keyword>
<evidence type="ECO:0000313" key="1">
    <source>
        <dbReference type="EMBL" id="PXY17342.1"/>
    </source>
</evidence>
<proteinExistence type="predicted"/>
<gene>
    <name evidence="1" type="ORF">BA062_37670</name>
</gene>
<protein>
    <submittedName>
        <fullName evidence="1">Uncharacterized protein</fullName>
    </submittedName>
</protein>
<accession>A0A318LF48</accession>
<organism evidence="1 2">
    <name type="scientific">Prauserella flavalba</name>
    <dbReference type="NCBI Taxonomy" id="1477506"/>
    <lineage>
        <taxon>Bacteria</taxon>
        <taxon>Bacillati</taxon>
        <taxon>Actinomycetota</taxon>
        <taxon>Actinomycetes</taxon>
        <taxon>Pseudonocardiales</taxon>
        <taxon>Pseudonocardiaceae</taxon>
        <taxon>Prauserella</taxon>
    </lineage>
</organism>
<dbReference type="Proteomes" id="UP000247892">
    <property type="component" value="Unassembled WGS sequence"/>
</dbReference>
<comment type="caution">
    <text evidence="1">The sequence shown here is derived from an EMBL/GenBank/DDBJ whole genome shotgun (WGS) entry which is preliminary data.</text>
</comment>
<dbReference type="EMBL" id="MASU01000028">
    <property type="protein sequence ID" value="PXY17342.1"/>
    <property type="molecule type" value="Genomic_DNA"/>
</dbReference>
<dbReference type="AlphaFoldDB" id="A0A318LF48"/>
<name>A0A318LF48_9PSEU</name>
<dbReference type="RefSeq" id="WP_110344018.1">
    <property type="nucleotide sequence ID" value="NZ_MASU01000028.1"/>
</dbReference>
<reference evidence="1 2" key="1">
    <citation type="submission" date="2016-07" db="EMBL/GenBank/DDBJ databases">
        <title>Draft genome sequence of Prauserella sp. YIM 121212, isolated from alkaline soil.</title>
        <authorList>
            <person name="Ruckert C."/>
            <person name="Albersmeier A."/>
            <person name="Jiang C.-L."/>
            <person name="Jiang Y."/>
            <person name="Kalinowski J."/>
            <person name="Schneider O."/>
            <person name="Winkler A."/>
            <person name="Zotchev S.B."/>
        </authorList>
    </citation>
    <scope>NUCLEOTIDE SEQUENCE [LARGE SCALE GENOMIC DNA]</scope>
    <source>
        <strain evidence="1 2">YIM 121212</strain>
    </source>
</reference>